<sequence>MYAIQSTTVQIYSIATFNGLLTIIAGFAVMYIKGVILPNIQYYNLAHASLGAIGKMIVISGITLTQQISKDYVANALIKRTNGVSLSTIARSPRFLAPRDGLVLRRLFLVSVVAVEITIWYLMLNMQWTGVSTNIGSFACVPVLVEETMTTATKALTPQLDVFLEGDADGSVIGDYGIPLNDGLIGGWAAWPLAAPADSFYMERDGVVFAVAVSCGLPTVSEPTSGNIVVQGVGIKIANASLDSEIGVFSATLITLGGTVGQQKITIFQGMNTTGYNFNNVVASMGSLTTHLEVMALFVNIFEYVAKNLTTIPFRNGIEVSFLQWGINSDATAYDVNKTWMAISGLIGIISHYVLVQYNGTENATCLYSGIQKAGIIGMPSNASFIVLSFAIACLMLNLIQLSIFGAK</sequence>
<keyword evidence="3" id="KW-1185">Reference proteome</keyword>
<organism evidence="2 3">
    <name type="scientific">Physocladia obscura</name>
    <dbReference type="NCBI Taxonomy" id="109957"/>
    <lineage>
        <taxon>Eukaryota</taxon>
        <taxon>Fungi</taxon>
        <taxon>Fungi incertae sedis</taxon>
        <taxon>Chytridiomycota</taxon>
        <taxon>Chytridiomycota incertae sedis</taxon>
        <taxon>Chytridiomycetes</taxon>
        <taxon>Chytridiales</taxon>
        <taxon>Chytriomycetaceae</taxon>
        <taxon>Physocladia</taxon>
    </lineage>
</organism>
<dbReference type="AlphaFoldDB" id="A0AAD5XEF9"/>
<gene>
    <name evidence="2" type="ORF">HK100_011016</name>
</gene>
<dbReference type="EMBL" id="JADGJH010000633">
    <property type="protein sequence ID" value="KAJ3125050.1"/>
    <property type="molecule type" value="Genomic_DNA"/>
</dbReference>
<evidence type="ECO:0000313" key="2">
    <source>
        <dbReference type="EMBL" id="KAJ3125050.1"/>
    </source>
</evidence>
<keyword evidence="1" id="KW-1133">Transmembrane helix</keyword>
<keyword evidence="1" id="KW-0472">Membrane</keyword>
<proteinExistence type="predicted"/>
<feature type="transmembrane region" description="Helical" evidence="1">
    <location>
        <begin position="12"/>
        <end position="32"/>
    </location>
</feature>
<reference evidence="2" key="1">
    <citation type="submission" date="2020-05" db="EMBL/GenBank/DDBJ databases">
        <title>Phylogenomic resolution of chytrid fungi.</title>
        <authorList>
            <person name="Stajich J.E."/>
            <person name="Amses K."/>
            <person name="Simmons R."/>
            <person name="Seto K."/>
            <person name="Myers J."/>
            <person name="Bonds A."/>
            <person name="Quandt C.A."/>
            <person name="Barry K."/>
            <person name="Liu P."/>
            <person name="Grigoriev I."/>
            <person name="Longcore J.E."/>
            <person name="James T.Y."/>
        </authorList>
    </citation>
    <scope>NUCLEOTIDE SEQUENCE</scope>
    <source>
        <strain evidence="2">JEL0513</strain>
    </source>
</reference>
<comment type="caution">
    <text evidence="2">The sequence shown here is derived from an EMBL/GenBank/DDBJ whole genome shotgun (WGS) entry which is preliminary data.</text>
</comment>
<protein>
    <submittedName>
        <fullName evidence="2">Uncharacterized protein</fullName>
    </submittedName>
</protein>
<keyword evidence="1" id="KW-0812">Transmembrane</keyword>
<evidence type="ECO:0000313" key="3">
    <source>
        <dbReference type="Proteomes" id="UP001211907"/>
    </source>
</evidence>
<name>A0AAD5XEF9_9FUNG</name>
<dbReference type="Proteomes" id="UP001211907">
    <property type="component" value="Unassembled WGS sequence"/>
</dbReference>
<feature type="transmembrane region" description="Helical" evidence="1">
    <location>
        <begin position="44"/>
        <end position="64"/>
    </location>
</feature>
<evidence type="ECO:0000256" key="1">
    <source>
        <dbReference type="SAM" id="Phobius"/>
    </source>
</evidence>
<feature type="transmembrane region" description="Helical" evidence="1">
    <location>
        <begin position="385"/>
        <end position="407"/>
    </location>
</feature>
<feature type="transmembrane region" description="Helical" evidence="1">
    <location>
        <begin position="103"/>
        <end position="123"/>
    </location>
</feature>
<accession>A0AAD5XEF9</accession>